<organism evidence="1 2">
    <name type="scientific">Candidatus Kuenenbacteria bacterium RIFCSPHIGHO2_02_FULL_39_13</name>
    <dbReference type="NCBI Taxonomy" id="1798561"/>
    <lineage>
        <taxon>Bacteria</taxon>
        <taxon>Candidatus Kueneniibacteriota</taxon>
    </lineage>
</organism>
<dbReference type="Proteomes" id="UP000179136">
    <property type="component" value="Unassembled WGS sequence"/>
</dbReference>
<evidence type="ECO:0000313" key="2">
    <source>
        <dbReference type="Proteomes" id="UP000179136"/>
    </source>
</evidence>
<name>A0A1F6FNS4_9BACT</name>
<dbReference type="EMBL" id="MFMW01000010">
    <property type="protein sequence ID" value="OGG87509.1"/>
    <property type="molecule type" value="Genomic_DNA"/>
</dbReference>
<proteinExistence type="predicted"/>
<dbReference type="STRING" id="1798561.A3B87_01455"/>
<comment type="caution">
    <text evidence="1">The sequence shown here is derived from an EMBL/GenBank/DDBJ whole genome shotgun (WGS) entry which is preliminary data.</text>
</comment>
<sequence length="128" mass="14673">MKIQLRKILNAAPSLRKLLNADIEITKAYHLSKLGAKVDSEIRQYEILSNAQIKKLGKELTAGQGNYKITPGTPEFKKYQEEMEKLQDMEVDIRNYKPVELTPEDCVDMKLSAMDLVQLEPFIVFKVC</sequence>
<evidence type="ECO:0000313" key="1">
    <source>
        <dbReference type="EMBL" id="OGG87509.1"/>
    </source>
</evidence>
<dbReference type="AlphaFoldDB" id="A0A1F6FNS4"/>
<gene>
    <name evidence="1" type="ORF">A3B87_01455</name>
</gene>
<accession>A0A1F6FNS4</accession>
<protein>
    <submittedName>
        <fullName evidence="1">Uncharacterized protein</fullName>
    </submittedName>
</protein>
<reference evidence="1 2" key="1">
    <citation type="journal article" date="2016" name="Nat. Commun.">
        <title>Thousands of microbial genomes shed light on interconnected biogeochemical processes in an aquifer system.</title>
        <authorList>
            <person name="Anantharaman K."/>
            <person name="Brown C.T."/>
            <person name="Hug L.A."/>
            <person name="Sharon I."/>
            <person name="Castelle C.J."/>
            <person name="Probst A.J."/>
            <person name="Thomas B.C."/>
            <person name="Singh A."/>
            <person name="Wilkins M.J."/>
            <person name="Karaoz U."/>
            <person name="Brodie E.L."/>
            <person name="Williams K.H."/>
            <person name="Hubbard S.S."/>
            <person name="Banfield J.F."/>
        </authorList>
    </citation>
    <scope>NUCLEOTIDE SEQUENCE [LARGE SCALE GENOMIC DNA]</scope>
</reference>